<dbReference type="AlphaFoldDB" id="A0AAU9NKC5"/>
<feature type="region of interest" description="Disordered" evidence="2">
    <location>
        <begin position="226"/>
        <end position="306"/>
    </location>
</feature>
<dbReference type="Proteomes" id="UP001157418">
    <property type="component" value="Unassembled WGS sequence"/>
</dbReference>
<keyword evidence="1" id="KW-0694">RNA-binding</keyword>
<sequence>MNWQTIMSRGSLIGTKKEEIREPFSRFGKVMDVYLGLKKDYYRRNFSFVRYVGIKDIEVLESKLQGIKCRGNILEVNISKHQWKPKQHQQQQPIWQPVPRKNMQTNNYHGEQKYYLKLRGNRPYAQFINDTNGKKSQQHTSTITLNPNTFMTDWLKKGVLIGETHSLDHMANIHALANRRDYSMGKVGVLTSSRRWINEEITINSNGQEFKVGVVEYTDEWSPFKPTTFDKVDEHDEDDNNTEGISETWMEEETEEPEEGEIRPEAMAENLAQPVDHQTPATVKKTSVTGGNKKSPSNAPLEPNHETSCFNVLNDLNAGTSHEVPSAFSRSIEHRDAPVKHMMDRTPKVGPSATYNIGPLENGGGHKYKKKRKRDKVVLHSPNSLIQDSNSNPPISMSKLVASNFSNEEMDSIVNLLNGDGVSPINNNPQENNESSQSPEARDTAAIGNLVGFQIDATDPGIAETEAESGEKFGNL</sequence>
<protein>
    <recommendedName>
        <fullName evidence="3">RRM domain-containing protein</fullName>
    </recommendedName>
</protein>
<feature type="compositionally biased region" description="Basic and acidic residues" evidence="2">
    <location>
        <begin position="331"/>
        <end position="347"/>
    </location>
</feature>
<feature type="region of interest" description="Disordered" evidence="2">
    <location>
        <begin position="321"/>
        <end position="372"/>
    </location>
</feature>
<dbReference type="PROSITE" id="PS50102">
    <property type="entry name" value="RRM"/>
    <property type="match status" value="1"/>
</dbReference>
<accession>A0AAU9NKC5</accession>
<dbReference type="EMBL" id="CAKMRJ010004445">
    <property type="protein sequence ID" value="CAH1438297.1"/>
    <property type="molecule type" value="Genomic_DNA"/>
</dbReference>
<evidence type="ECO:0000256" key="1">
    <source>
        <dbReference type="PROSITE-ProRule" id="PRU00176"/>
    </source>
</evidence>
<reference evidence="4 5" key="1">
    <citation type="submission" date="2022-01" db="EMBL/GenBank/DDBJ databases">
        <authorList>
            <person name="Xiong W."/>
            <person name="Schranz E."/>
        </authorList>
    </citation>
    <scope>NUCLEOTIDE SEQUENCE [LARGE SCALE GENOMIC DNA]</scope>
</reference>
<evidence type="ECO:0000313" key="5">
    <source>
        <dbReference type="Proteomes" id="UP001157418"/>
    </source>
</evidence>
<gene>
    <name evidence="4" type="ORF">LVIROSA_LOCUS24564</name>
</gene>
<evidence type="ECO:0000313" key="4">
    <source>
        <dbReference type="EMBL" id="CAH1438297.1"/>
    </source>
</evidence>
<name>A0AAU9NKC5_9ASTR</name>
<dbReference type="SUPFAM" id="SSF54928">
    <property type="entry name" value="RNA-binding domain, RBD"/>
    <property type="match status" value="1"/>
</dbReference>
<keyword evidence="5" id="KW-1185">Reference proteome</keyword>
<feature type="compositionally biased region" description="Acidic residues" evidence="2">
    <location>
        <begin position="249"/>
        <end position="259"/>
    </location>
</feature>
<dbReference type="Gene3D" id="3.30.70.330">
    <property type="match status" value="1"/>
</dbReference>
<dbReference type="GO" id="GO:0003723">
    <property type="term" value="F:RNA binding"/>
    <property type="evidence" value="ECO:0007669"/>
    <property type="project" value="UniProtKB-UniRule"/>
</dbReference>
<organism evidence="4 5">
    <name type="scientific">Lactuca virosa</name>
    <dbReference type="NCBI Taxonomy" id="75947"/>
    <lineage>
        <taxon>Eukaryota</taxon>
        <taxon>Viridiplantae</taxon>
        <taxon>Streptophyta</taxon>
        <taxon>Embryophyta</taxon>
        <taxon>Tracheophyta</taxon>
        <taxon>Spermatophyta</taxon>
        <taxon>Magnoliopsida</taxon>
        <taxon>eudicotyledons</taxon>
        <taxon>Gunneridae</taxon>
        <taxon>Pentapetalae</taxon>
        <taxon>asterids</taxon>
        <taxon>campanulids</taxon>
        <taxon>Asterales</taxon>
        <taxon>Asteraceae</taxon>
        <taxon>Cichorioideae</taxon>
        <taxon>Cichorieae</taxon>
        <taxon>Lactucinae</taxon>
        <taxon>Lactuca</taxon>
    </lineage>
</organism>
<feature type="compositionally biased region" description="Polar residues" evidence="2">
    <location>
        <begin position="279"/>
        <end position="298"/>
    </location>
</feature>
<feature type="region of interest" description="Disordered" evidence="2">
    <location>
        <begin position="418"/>
        <end position="476"/>
    </location>
</feature>
<dbReference type="InterPro" id="IPR000504">
    <property type="entry name" value="RRM_dom"/>
</dbReference>
<evidence type="ECO:0000259" key="3">
    <source>
        <dbReference type="PROSITE" id="PS50102"/>
    </source>
</evidence>
<feature type="domain" description="RRM" evidence="3">
    <location>
        <begin position="4"/>
        <end position="81"/>
    </location>
</feature>
<comment type="caution">
    <text evidence="4">The sequence shown here is derived from an EMBL/GenBank/DDBJ whole genome shotgun (WGS) entry which is preliminary data.</text>
</comment>
<proteinExistence type="predicted"/>
<evidence type="ECO:0000256" key="2">
    <source>
        <dbReference type="SAM" id="MobiDB-lite"/>
    </source>
</evidence>
<dbReference type="InterPro" id="IPR012677">
    <property type="entry name" value="Nucleotide-bd_a/b_plait_sf"/>
</dbReference>
<dbReference type="InterPro" id="IPR035979">
    <property type="entry name" value="RBD_domain_sf"/>
</dbReference>
<feature type="compositionally biased region" description="Low complexity" evidence="2">
    <location>
        <begin position="426"/>
        <end position="439"/>
    </location>
</feature>